<organism evidence="1 2">
    <name type="scientific">Solanum commersonii</name>
    <name type="common">Commerson's wild potato</name>
    <name type="synonym">Commerson's nightshade</name>
    <dbReference type="NCBI Taxonomy" id="4109"/>
    <lineage>
        <taxon>Eukaryota</taxon>
        <taxon>Viridiplantae</taxon>
        <taxon>Streptophyta</taxon>
        <taxon>Embryophyta</taxon>
        <taxon>Tracheophyta</taxon>
        <taxon>Spermatophyta</taxon>
        <taxon>Magnoliopsida</taxon>
        <taxon>eudicotyledons</taxon>
        <taxon>Gunneridae</taxon>
        <taxon>Pentapetalae</taxon>
        <taxon>asterids</taxon>
        <taxon>lamiids</taxon>
        <taxon>Solanales</taxon>
        <taxon>Solanaceae</taxon>
        <taxon>Solanoideae</taxon>
        <taxon>Solaneae</taxon>
        <taxon>Solanum</taxon>
    </lineage>
</organism>
<dbReference type="Proteomes" id="UP000824120">
    <property type="component" value="Chromosome 9"/>
</dbReference>
<keyword evidence="2" id="KW-1185">Reference proteome</keyword>
<protein>
    <submittedName>
        <fullName evidence="1">Uncharacterized protein</fullName>
    </submittedName>
</protein>
<dbReference type="Gene3D" id="3.40.50.2000">
    <property type="entry name" value="Glycogen Phosphorylase B"/>
    <property type="match status" value="2"/>
</dbReference>
<sequence>MKAISFIYILQQTASVLGIEETTIEWLDEFSQGSVHCVSFGSHNTISASQMKAQGLGLEHNT</sequence>
<comment type="caution">
    <text evidence="1">The sequence shown here is derived from an EMBL/GenBank/DDBJ whole genome shotgun (WGS) entry which is preliminary data.</text>
</comment>
<dbReference type="EMBL" id="JACXVP010000009">
    <property type="protein sequence ID" value="KAG5588715.1"/>
    <property type="molecule type" value="Genomic_DNA"/>
</dbReference>
<dbReference type="AlphaFoldDB" id="A0A9J5XK89"/>
<dbReference type="SUPFAM" id="SSF53756">
    <property type="entry name" value="UDP-Glycosyltransferase/glycogen phosphorylase"/>
    <property type="match status" value="1"/>
</dbReference>
<name>A0A9J5XK89_SOLCO</name>
<reference evidence="1 2" key="1">
    <citation type="submission" date="2020-09" db="EMBL/GenBank/DDBJ databases">
        <title>De no assembly of potato wild relative species, Solanum commersonii.</title>
        <authorList>
            <person name="Cho K."/>
        </authorList>
    </citation>
    <scope>NUCLEOTIDE SEQUENCE [LARGE SCALE GENOMIC DNA]</scope>
    <source>
        <strain evidence="1">LZ3.2</strain>
        <tissue evidence="1">Leaf</tissue>
    </source>
</reference>
<evidence type="ECO:0000313" key="2">
    <source>
        <dbReference type="Proteomes" id="UP000824120"/>
    </source>
</evidence>
<gene>
    <name evidence="1" type="ORF">H5410_049149</name>
</gene>
<proteinExistence type="predicted"/>
<accession>A0A9J5XK89</accession>
<evidence type="ECO:0000313" key="1">
    <source>
        <dbReference type="EMBL" id="KAG5588715.1"/>
    </source>
</evidence>